<feature type="domain" description="C-type lysozyme inhibitor" evidence="6">
    <location>
        <begin position="51"/>
        <end position="115"/>
    </location>
</feature>
<dbReference type="Pfam" id="PF09864">
    <property type="entry name" value="MliC"/>
    <property type="match status" value="1"/>
</dbReference>
<dbReference type="InterPro" id="IPR018660">
    <property type="entry name" value="MliC"/>
</dbReference>
<name>A0A0C4YBG3_9BURK</name>
<dbReference type="InterPro" id="IPR036328">
    <property type="entry name" value="MliC_sf"/>
</dbReference>
<evidence type="ECO:0000256" key="3">
    <source>
        <dbReference type="ARBA" id="ARBA00023139"/>
    </source>
</evidence>
<keyword evidence="8" id="KW-1185">Reference proteome</keyword>
<protein>
    <submittedName>
        <fullName evidence="7">Membrane-bound lysozyme inhibitor of c-type lysozyme</fullName>
    </submittedName>
</protein>
<dbReference type="STRING" id="68895.RR42_m2806"/>
<feature type="chain" id="PRO_5002185577" evidence="5">
    <location>
        <begin position="35"/>
        <end position="130"/>
    </location>
</feature>
<organism evidence="7 8">
    <name type="scientific">Cupriavidus basilensis</name>
    <dbReference type="NCBI Taxonomy" id="68895"/>
    <lineage>
        <taxon>Bacteria</taxon>
        <taxon>Pseudomonadati</taxon>
        <taxon>Pseudomonadota</taxon>
        <taxon>Betaproteobacteria</taxon>
        <taxon>Burkholderiales</taxon>
        <taxon>Burkholderiaceae</taxon>
        <taxon>Cupriavidus</taxon>
    </lineage>
</organism>
<keyword evidence="3" id="KW-0564">Palmitate</keyword>
<evidence type="ECO:0000256" key="4">
    <source>
        <dbReference type="ARBA" id="ARBA00023288"/>
    </source>
</evidence>
<dbReference type="Proteomes" id="UP000031843">
    <property type="component" value="Chromosome main"/>
</dbReference>
<evidence type="ECO:0000256" key="1">
    <source>
        <dbReference type="ARBA" id="ARBA00022729"/>
    </source>
</evidence>
<proteinExistence type="predicted"/>
<evidence type="ECO:0000313" key="7">
    <source>
        <dbReference type="EMBL" id="AJG20185.1"/>
    </source>
</evidence>
<dbReference type="Gene3D" id="2.40.128.200">
    <property type="match status" value="1"/>
</dbReference>
<gene>
    <name evidence="7" type="ORF">RR42_m2806</name>
</gene>
<keyword evidence="1 5" id="KW-0732">Signal</keyword>
<dbReference type="RefSeq" id="WP_052494624.1">
    <property type="nucleotide sequence ID" value="NZ_CP010536.1"/>
</dbReference>
<dbReference type="KEGG" id="cbw:RR42_m2806"/>
<evidence type="ECO:0000313" key="8">
    <source>
        <dbReference type="Proteomes" id="UP000031843"/>
    </source>
</evidence>
<accession>A0A0C4YBG3</accession>
<feature type="signal peptide" evidence="5">
    <location>
        <begin position="1"/>
        <end position="34"/>
    </location>
</feature>
<evidence type="ECO:0000256" key="2">
    <source>
        <dbReference type="ARBA" id="ARBA00023136"/>
    </source>
</evidence>
<keyword evidence="4" id="KW-0449">Lipoprotein</keyword>
<sequence>MSGNRQQRCHPAAHRFTACAIAAAVGLAVAPAMARPGIDGMRFDPPRTVRYQCDDGKQVTARYFNSTDNQIAILRLDGKPLLFASVLAGSGARYAHGAYLWITKGDEGMLQDLTRGESAPPAYANCHAAK</sequence>
<dbReference type="SUPFAM" id="SSF141488">
    <property type="entry name" value="YdhA-like"/>
    <property type="match status" value="1"/>
</dbReference>
<dbReference type="AlphaFoldDB" id="A0A0C4YBG3"/>
<evidence type="ECO:0000259" key="6">
    <source>
        <dbReference type="Pfam" id="PF09864"/>
    </source>
</evidence>
<dbReference type="EMBL" id="CP010536">
    <property type="protein sequence ID" value="AJG20185.1"/>
    <property type="molecule type" value="Genomic_DNA"/>
</dbReference>
<evidence type="ECO:0000256" key="5">
    <source>
        <dbReference type="SAM" id="SignalP"/>
    </source>
</evidence>
<keyword evidence="2" id="KW-0472">Membrane</keyword>
<reference evidence="7 8" key="1">
    <citation type="journal article" date="2015" name="Genome Announc.">
        <title>Complete Genome Sequence of Cupriavidus basilensis 4G11, Isolated from the Oak Ridge Field Research Center Site.</title>
        <authorList>
            <person name="Ray J."/>
            <person name="Waters R.J."/>
            <person name="Skerker J.M."/>
            <person name="Kuehl J.V."/>
            <person name="Price M.N."/>
            <person name="Huang J."/>
            <person name="Chakraborty R."/>
            <person name="Arkin A.P."/>
            <person name="Deutschbauer A."/>
        </authorList>
    </citation>
    <scope>NUCLEOTIDE SEQUENCE [LARGE SCALE GENOMIC DNA]</scope>
    <source>
        <strain evidence="7">4G11</strain>
    </source>
</reference>